<proteinExistence type="predicted"/>
<accession>A0A0A9GNY5</accession>
<reference evidence="1" key="1">
    <citation type="submission" date="2014-09" db="EMBL/GenBank/DDBJ databases">
        <authorList>
            <person name="Magalhaes I.L.F."/>
            <person name="Oliveira U."/>
            <person name="Santos F.R."/>
            <person name="Vidigal T.H.D.A."/>
            <person name="Brescovit A.D."/>
            <person name="Santos A.J."/>
        </authorList>
    </citation>
    <scope>NUCLEOTIDE SEQUENCE</scope>
    <source>
        <tissue evidence="1">Shoot tissue taken approximately 20 cm above the soil surface</tissue>
    </source>
</reference>
<dbReference type="AlphaFoldDB" id="A0A0A9GNY5"/>
<protein>
    <submittedName>
        <fullName evidence="1">Uncharacterized protein</fullName>
    </submittedName>
</protein>
<organism evidence="1">
    <name type="scientific">Arundo donax</name>
    <name type="common">Giant reed</name>
    <name type="synonym">Donax arundinaceus</name>
    <dbReference type="NCBI Taxonomy" id="35708"/>
    <lineage>
        <taxon>Eukaryota</taxon>
        <taxon>Viridiplantae</taxon>
        <taxon>Streptophyta</taxon>
        <taxon>Embryophyta</taxon>
        <taxon>Tracheophyta</taxon>
        <taxon>Spermatophyta</taxon>
        <taxon>Magnoliopsida</taxon>
        <taxon>Liliopsida</taxon>
        <taxon>Poales</taxon>
        <taxon>Poaceae</taxon>
        <taxon>PACMAD clade</taxon>
        <taxon>Arundinoideae</taxon>
        <taxon>Arundineae</taxon>
        <taxon>Arundo</taxon>
    </lineage>
</organism>
<reference evidence="1" key="2">
    <citation type="journal article" date="2015" name="Data Brief">
        <title>Shoot transcriptome of the giant reed, Arundo donax.</title>
        <authorList>
            <person name="Barrero R.A."/>
            <person name="Guerrero F.D."/>
            <person name="Moolhuijzen P."/>
            <person name="Goolsby J.A."/>
            <person name="Tidwell J."/>
            <person name="Bellgard S.E."/>
            <person name="Bellgard M.I."/>
        </authorList>
    </citation>
    <scope>NUCLEOTIDE SEQUENCE</scope>
    <source>
        <tissue evidence="1">Shoot tissue taken approximately 20 cm above the soil surface</tissue>
    </source>
</reference>
<dbReference type="EMBL" id="GBRH01172807">
    <property type="protein sequence ID" value="JAE25089.1"/>
    <property type="molecule type" value="Transcribed_RNA"/>
</dbReference>
<sequence>MNPSRGSPQHGIRLRYLWWYFELH</sequence>
<name>A0A0A9GNY5_ARUDO</name>
<evidence type="ECO:0000313" key="1">
    <source>
        <dbReference type="EMBL" id="JAE25089.1"/>
    </source>
</evidence>